<organism evidence="3 4">
    <name type="scientific">Dyadobacter sediminis</name>
    <dbReference type="NCBI Taxonomy" id="1493691"/>
    <lineage>
        <taxon>Bacteria</taxon>
        <taxon>Pseudomonadati</taxon>
        <taxon>Bacteroidota</taxon>
        <taxon>Cytophagia</taxon>
        <taxon>Cytophagales</taxon>
        <taxon>Spirosomataceae</taxon>
        <taxon>Dyadobacter</taxon>
    </lineage>
</organism>
<dbReference type="SUPFAM" id="SSF46689">
    <property type="entry name" value="Homeodomain-like"/>
    <property type="match status" value="1"/>
</dbReference>
<keyword evidence="1" id="KW-0238">DNA-binding</keyword>
<dbReference type="InterPro" id="IPR001647">
    <property type="entry name" value="HTH_TetR"/>
</dbReference>
<name>A0A5R9KJX0_9BACT</name>
<keyword evidence="4" id="KW-1185">Reference proteome</keyword>
<gene>
    <name evidence="3" type="ORF">FEM55_04305</name>
</gene>
<proteinExistence type="predicted"/>
<feature type="domain" description="HTH tetR-type" evidence="2">
    <location>
        <begin position="22"/>
        <end position="50"/>
    </location>
</feature>
<dbReference type="EMBL" id="VCEI01000011">
    <property type="protein sequence ID" value="TLU96366.1"/>
    <property type="molecule type" value="Genomic_DNA"/>
</dbReference>
<sequence>MKDTKAQIVESAIIVFNTDFSASLDMVAEKAGVHRRTLHIYFGSRQALIECCKTEMMTTCQHAMTMAYEASVDPVKQLELMLYAGIECGAKYAFLDKFTGILHMAVSHRMRKTAHTTPSSPNGSTWLLPFSKWAWSASSSQ</sequence>
<dbReference type="RefSeq" id="WP_138280060.1">
    <property type="nucleotide sequence ID" value="NZ_BMGE01000001.1"/>
</dbReference>
<dbReference type="Pfam" id="PF00440">
    <property type="entry name" value="TetR_N"/>
    <property type="match status" value="1"/>
</dbReference>
<dbReference type="InterPro" id="IPR009057">
    <property type="entry name" value="Homeodomain-like_sf"/>
</dbReference>
<dbReference type="GO" id="GO:0003677">
    <property type="term" value="F:DNA binding"/>
    <property type="evidence" value="ECO:0007669"/>
    <property type="project" value="UniProtKB-KW"/>
</dbReference>
<comment type="caution">
    <text evidence="3">The sequence shown here is derived from an EMBL/GenBank/DDBJ whole genome shotgun (WGS) entry which is preliminary data.</text>
</comment>
<protein>
    <submittedName>
        <fullName evidence="3">TetR/AcrR family transcriptional regulator</fullName>
    </submittedName>
</protein>
<evidence type="ECO:0000313" key="4">
    <source>
        <dbReference type="Proteomes" id="UP000309788"/>
    </source>
</evidence>
<evidence type="ECO:0000313" key="3">
    <source>
        <dbReference type="EMBL" id="TLU96366.1"/>
    </source>
</evidence>
<evidence type="ECO:0000256" key="1">
    <source>
        <dbReference type="ARBA" id="ARBA00023125"/>
    </source>
</evidence>
<dbReference type="OrthoDB" id="9795011at2"/>
<dbReference type="Proteomes" id="UP000309788">
    <property type="component" value="Unassembled WGS sequence"/>
</dbReference>
<dbReference type="Gene3D" id="1.10.357.10">
    <property type="entry name" value="Tetracycline Repressor, domain 2"/>
    <property type="match status" value="1"/>
</dbReference>
<accession>A0A5R9KJX0</accession>
<evidence type="ECO:0000259" key="2">
    <source>
        <dbReference type="Pfam" id="PF00440"/>
    </source>
</evidence>
<dbReference type="AlphaFoldDB" id="A0A5R9KJX0"/>
<reference evidence="3 4" key="1">
    <citation type="submission" date="2019-05" db="EMBL/GenBank/DDBJ databases">
        <authorList>
            <person name="Qu J.-H."/>
        </authorList>
    </citation>
    <scope>NUCLEOTIDE SEQUENCE [LARGE SCALE GENOMIC DNA]</scope>
    <source>
        <strain evidence="3 4">Z12</strain>
    </source>
</reference>